<proteinExistence type="predicted"/>
<organism evidence="2 3">
    <name type="scientific">Candidatus Symbiobacter mobilis CR</name>
    <dbReference type="NCBI Taxonomy" id="946483"/>
    <lineage>
        <taxon>Bacteria</taxon>
        <taxon>Pseudomonadati</taxon>
        <taxon>Pseudomonadota</taxon>
        <taxon>Betaproteobacteria</taxon>
        <taxon>Burkholderiales</taxon>
        <taxon>Comamonadaceae</taxon>
    </lineage>
</organism>
<dbReference type="Gene3D" id="3.30.160.250">
    <property type="match status" value="1"/>
</dbReference>
<dbReference type="InterPro" id="IPR051404">
    <property type="entry name" value="TA_system_antitoxin"/>
</dbReference>
<dbReference type="SUPFAM" id="SSF143100">
    <property type="entry name" value="TTHA1013/TTHA0281-like"/>
    <property type="match status" value="1"/>
</dbReference>
<dbReference type="PANTHER" id="PTHR34504">
    <property type="entry name" value="ANTITOXIN HICB"/>
    <property type="match status" value="1"/>
</dbReference>
<dbReference type="KEGG" id="cbx:Cenrod_2351"/>
<accession>U5NAT7</accession>
<gene>
    <name evidence="2" type="ORF">Cenrod_2351</name>
</gene>
<dbReference type="EMBL" id="CP004885">
    <property type="protein sequence ID" value="AGX88410.1"/>
    <property type="molecule type" value="Genomic_DNA"/>
</dbReference>
<dbReference type="eggNOG" id="COG1598">
    <property type="taxonomic scope" value="Bacteria"/>
</dbReference>
<sequence>MRYLVVVEKGETSYGSFVPDLPGCVAVGETEDEVVSLIQEAIPFHLEDLRFEGQPIPMPKSNSKFIEVALTT</sequence>
<dbReference type="InterPro" id="IPR035069">
    <property type="entry name" value="TTHA1013/TTHA0281-like"/>
</dbReference>
<dbReference type="STRING" id="946483.Cenrod_2351"/>
<evidence type="ECO:0000313" key="2">
    <source>
        <dbReference type="EMBL" id="AGX88410.1"/>
    </source>
</evidence>
<dbReference type="PANTHER" id="PTHR34504:SF2">
    <property type="entry name" value="UPF0150 PROTEIN SSL0259"/>
    <property type="match status" value="1"/>
</dbReference>
<keyword evidence="3" id="KW-1185">Reference proteome</keyword>
<dbReference type="InterPro" id="IPR031807">
    <property type="entry name" value="HicB-like"/>
</dbReference>
<dbReference type="RefSeq" id="WP_022776022.1">
    <property type="nucleotide sequence ID" value="NC_022576.1"/>
</dbReference>
<dbReference type="AlphaFoldDB" id="U5NAT7"/>
<evidence type="ECO:0000259" key="1">
    <source>
        <dbReference type="Pfam" id="PF15919"/>
    </source>
</evidence>
<dbReference type="OrthoDB" id="9807959at2"/>
<dbReference type="Pfam" id="PF15919">
    <property type="entry name" value="HicB_lk_antitox"/>
    <property type="match status" value="1"/>
</dbReference>
<dbReference type="HOGENOM" id="CLU_114047_2_2_4"/>
<feature type="domain" description="HicB-like antitoxin of toxin-antitoxin system" evidence="1">
    <location>
        <begin position="3"/>
        <end position="62"/>
    </location>
</feature>
<name>U5NAT7_9BURK</name>
<dbReference type="PATRIC" id="fig|946483.4.peg.2368"/>
<reference evidence="2 3" key="1">
    <citation type="journal article" date="2013" name="Genome Biol.">
        <title>Genomic analysis reveals key aspects of prokaryotic symbiosis in the phototrophic consortium "Chlorochromatium aggregatum".</title>
        <authorList>
            <person name="Liu Z."/>
            <person name="Muller J."/>
            <person name="Li T."/>
            <person name="Alvey R.M."/>
            <person name="Vogl K."/>
            <person name="Frigaard N.U."/>
            <person name="Rockwell N.C."/>
            <person name="Boyd E.S."/>
            <person name="Tomsho L.P."/>
            <person name="Schuster S.C."/>
            <person name="Henke P."/>
            <person name="Rohde M."/>
            <person name="Overmann J."/>
            <person name="Bryant D.A."/>
        </authorList>
    </citation>
    <scope>NUCLEOTIDE SEQUENCE [LARGE SCALE GENOMIC DNA]</scope>
    <source>
        <strain evidence="2">CR</strain>
    </source>
</reference>
<protein>
    <recommendedName>
        <fullName evidence="1">HicB-like antitoxin of toxin-antitoxin system domain-containing protein</fullName>
    </recommendedName>
</protein>
<dbReference type="Proteomes" id="UP000017184">
    <property type="component" value="Chromosome"/>
</dbReference>
<evidence type="ECO:0000313" key="3">
    <source>
        <dbReference type="Proteomes" id="UP000017184"/>
    </source>
</evidence>